<dbReference type="InterPro" id="IPR009057">
    <property type="entry name" value="Homeodomain-like_sf"/>
</dbReference>
<evidence type="ECO:0000256" key="2">
    <source>
        <dbReference type="PROSITE-ProRule" id="PRU00335"/>
    </source>
</evidence>
<evidence type="ECO:0000259" key="3">
    <source>
        <dbReference type="PROSITE" id="PS50977"/>
    </source>
</evidence>
<organism evidence="4 5">
    <name type="scientific">Nocardioides marmoriginsengisoli</name>
    <dbReference type="NCBI Taxonomy" id="661483"/>
    <lineage>
        <taxon>Bacteria</taxon>
        <taxon>Bacillati</taxon>
        <taxon>Actinomycetota</taxon>
        <taxon>Actinomycetes</taxon>
        <taxon>Propionibacteriales</taxon>
        <taxon>Nocardioidaceae</taxon>
        <taxon>Nocardioides</taxon>
    </lineage>
</organism>
<dbReference type="OrthoDB" id="4541857at2"/>
<feature type="DNA-binding region" description="H-T-H motif" evidence="2">
    <location>
        <begin position="39"/>
        <end position="58"/>
    </location>
</feature>
<dbReference type="EMBL" id="RJSE01000007">
    <property type="protein sequence ID" value="RNL62543.1"/>
    <property type="molecule type" value="Genomic_DNA"/>
</dbReference>
<dbReference type="InterPro" id="IPR050109">
    <property type="entry name" value="HTH-type_TetR-like_transc_reg"/>
</dbReference>
<dbReference type="AlphaFoldDB" id="A0A3N0CHV2"/>
<dbReference type="Pfam" id="PF00440">
    <property type="entry name" value="TetR_N"/>
    <property type="match status" value="1"/>
</dbReference>
<dbReference type="Gene3D" id="1.10.357.10">
    <property type="entry name" value="Tetracycline Repressor, domain 2"/>
    <property type="match status" value="1"/>
</dbReference>
<dbReference type="Proteomes" id="UP000267128">
    <property type="component" value="Unassembled WGS sequence"/>
</dbReference>
<dbReference type="SUPFAM" id="SSF46689">
    <property type="entry name" value="Homeodomain-like"/>
    <property type="match status" value="1"/>
</dbReference>
<evidence type="ECO:0000313" key="5">
    <source>
        <dbReference type="Proteomes" id="UP000267128"/>
    </source>
</evidence>
<dbReference type="GO" id="GO:0000976">
    <property type="term" value="F:transcription cis-regulatory region binding"/>
    <property type="evidence" value="ECO:0007669"/>
    <property type="project" value="TreeGrafter"/>
</dbReference>
<reference evidence="4 5" key="1">
    <citation type="submission" date="2018-11" db="EMBL/GenBank/DDBJ databases">
        <authorList>
            <person name="Li F."/>
        </authorList>
    </citation>
    <scope>NUCLEOTIDE SEQUENCE [LARGE SCALE GENOMIC DNA]</scope>
    <source>
        <strain evidence="4 5">Gsoil 097</strain>
    </source>
</reference>
<accession>A0A3N0CHV2</accession>
<evidence type="ECO:0000256" key="1">
    <source>
        <dbReference type="ARBA" id="ARBA00023125"/>
    </source>
</evidence>
<keyword evidence="5" id="KW-1185">Reference proteome</keyword>
<dbReference type="RefSeq" id="WP_123227839.1">
    <property type="nucleotide sequence ID" value="NZ_RJSE01000007.1"/>
</dbReference>
<dbReference type="PANTHER" id="PTHR30055:SF153">
    <property type="entry name" value="HTH-TYPE TRANSCRIPTIONAL REPRESSOR RV3405C"/>
    <property type="match status" value="1"/>
</dbReference>
<dbReference type="PRINTS" id="PR00455">
    <property type="entry name" value="HTHTETR"/>
</dbReference>
<feature type="domain" description="HTH tetR-type" evidence="3">
    <location>
        <begin position="16"/>
        <end position="76"/>
    </location>
</feature>
<name>A0A3N0CHV2_9ACTN</name>
<dbReference type="PANTHER" id="PTHR30055">
    <property type="entry name" value="HTH-TYPE TRANSCRIPTIONAL REGULATOR RUTR"/>
    <property type="match status" value="1"/>
</dbReference>
<dbReference type="InterPro" id="IPR001647">
    <property type="entry name" value="HTH_TetR"/>
</dbReference>
<proteinExistence type="predicted"/>
<dbReference type="PROSITE" id="PS50977">
    <property type="entry name" value="HTH_TETR_2"/>
    <property type="match status" value="1"/>
</dbReference>
<gene>
    <name evidence="4" type="ORF">EFK50_12300</name>
</gene>
<evidence type="ECO:0000313" key="4">
    <source>
        <dbReference type="EMBL" id="RNL62543.1"/>
    </source>
</evidence>
<comment type="caution">
    <text evidence="4">The sequence shown here is derived from an EMBL/GenBank/DDBJ whole genome shotgun (WGS) entry which is preliminary data.</text>
</comment>
<keyword evidence="1 2" id="KW-0238">DNA-binding</keyword>
<protein>
    <submittedName>
        <fullName evidence="4">TetR/AcrR family transcriptional regulator</fullName>
    </submittedName>
</protein>
<dbReference type="GO" id="GO:0003700">
    <property type="term" value="F:DNA-binding transcription factor activity"/>
    <property type="evidence" value="ECO:0007669"/>
    <property type="project" value="TreeGrafter"/>
</dbReference>
<sequence>MSTPSTDWLTGGERHELAIARIRGAARDLLTERGLDKFTAEAVAARAGCSRATLYRHVGGKSALLAMVLADAASRVGDRVEEKLRGISGPERVVEAILVSVAAVRADRALAAWFGSRRNSFADDYLRGSAELTSVASALTGLPATDALGAQWVVRVVLMLLAWPAQDAATERALVTAYVAPAFGRA</sequence>